<dbReference type="CDD" id="cd18722">
    <property type="entry name" value="PIN_NicB-like"/>
    <property type="match status" value="1"/>
</dbReference>
<evidence type="ECO:0000259" key="2">
    <source>
        <dbReference type="Pfam" id="PF01936"/>
    </source>
</evidence>
<gene>
    <name evidence="3" type="ORF">FXF69_25245</name>
</gene>
<dbReference type="InterPro" id="IPR021139">
    <property type="entry name" value="NYN"/>
</dbReference>
<dbReference type="Pfam" id="PF01936">
    <property type="entry name" value="NYN"/>
    <property type="match status" value="1"/>
</dbReference>
<dbReference type="AlphaFoldDB" id="A0A5D0NIT9"/>
<feature type="region of interest" description="Disordered" evidence="1">
    <location>
        <begin position="60"/>
        <end position="84"/>
    </location>
</feature>
<dbReference type="GO" id="GO:0004540">
    <property type="term" value="F:RNA nuclease activity"/>
    <property type="evidence" value="ECO:0007669"/>
    <property type="project" value="InterPro"/>
</dbReference>
<sequence length="196" mass="22401">MSARACRSVLGLSEHPPCRTRPLRELRHPAHCCVPDPARVAAIIEQRRSRPSEVTAIRVYRGRPDPNHQPTPTSANDAQAARWSRDPRVQVIRRQLNYRGWPDAPPREKDIDVAIAVDLMHLALRGQYDALVLFSGDTDLLPAIEVIKQLRLCHTEVACWAGHKPLRLPDSQLPYCHFLNRNDWNGVIEDWRDFTS</sequence>
<dbReference type="EMBL" id="VSFG01000005">
    <property type="protein sequence ID" value="TYB44340.1"/>
    <property type="molecule type" value="Genomic_DNA"/>
</dbReference>
<feature type="compositionally biased region" description="Polar residues" evidence="1">
    <location>
        <begin position="68"/>
        <end position="77"/>
    </location>
</feature>
<evidence type="ECO:0000313" key="3">
    <source>
        <dbReference type="EMBL" id="TYB44340.1"/>
    </source>
</evidence>
<keyword evidence="4" id="KW-1185">Reference proteome</keyword>
<feature type="domain" description="NYN" evidence="2">
    <location>
        <begin position="36"/>
        <end position="156"/>
    </location>
</feature>
<reference evidence="3 4" key="1">
    <citation type="submission" date="2019-08" db="EMBL/GenBank/DDBJ databases">
        <title>Actinomadura sp. nov. CYP1-5 isolated from mountain soil.</title>
        <authorList>
            <person name="Songsumanus A."/>
            <person name="Kuncharoen N."/>
            <person name="Kudo T."/>
            <person name="Yuki M."/>
            <person name="Igarashi Y."/>
            <person name="Tanasupawat S."/>
        </authorList>
    </citation>
    <scope>NUCLEOTIDE SEQUENCE [LARGE SCALE GENOMIC DNA]</scope>
    <source>
        <strain evidence="3 4">JCM 14158</strain>
    </source>
</reference>
<organism evidence="3 4">
    <name type="scientific">Actinomadura chibensis</name>
    <dbReference type="NCBI Taxonomy" id="392828"/>
    <lineage>
        <taxon>Bacteria</taxon>
        <taxon>Bacillati</taxon>
        <taxon>Actinomycetota</taxon>
        <taxon>Actinomycetes</taxon>
        <taxon>Streptosporangiales</taxon>
        <taxon>Thermomonosporaceae</taxon>
        <taxon>Actinomadura</taxon>
    </lineage>
</organism>
<dbReference type="Gene3D" id="3.40.50.1010">
    <property type="entry name" value="5'-nuclease"/>
    <property type="match status" value="1"/>
</dbReference>
<dbReference type="Proteomes" id="UP000323380">
    <property type="component" value="Unassembled WGS sequence"/>
</dbReference>
<protein>
    <submittedName>
        <fullName evidence="3">NYN domain-containing protein</fullName>
    </submittedName>
</protein>
<evidence type="ECO:0000313" key="4">
    <source>
        <dbReference type="Proteomes" id="UP000323380"/>
    </source>
</evidence>
<dbReference type="STRING" id="1220554.GCA_001552135_06337"/>
<evidence type="ECO:0000256" key="1">
    <source>
        <dbReference type="SAM" id="MobiDB-lite"/>
    </source>
</evidence>
<comment type="caution">
    <text evidence="3">The sequence shown here is derived from an EMBL/GenBank/DDBJ whole genome shotgun (WGS) entry which is preliminary data.</text>
</comment>
<accession>A0A5D0NIT9</accession>
<name>A0A5D0NIT9_9ACTN</name>
<proteinExistence type="predicted"/>